<comment type="caution">
    <text evidence="2">The sequence shown here is derived from an EMBL/GenBank/DDBJ whole genome shotgun (WGS) entry which is preliminary data.</text>
</comment>
<dbReference type="Proteomes" id="UP000784294">
    <property type="component" value="Unassembled WGS sequence"/>
</dbReference>
<dbReference type="EMBL" id="CAAALY010244132">
    <property type="protein sequence ID" value="VEL32396.1"/>
    <property type="molecule type" value="Genomic_DNA"/>
</dbReference>
<proteinExistence type="predicted"/>
<dbReference type="AlphaFoldDB" id="A0A3S5C396"/>
<gene>
    <name evidence="2" type="ORF">PXEA_LOCUS25836</name>
</gene>
<feature type="region of interest" description="Disordered" evidence="1">
    <location>
        <begin position="1"/>
        <end position="24"/>
    </location>
</feature>
<sequence>MDDFHMDNWRPSVESSTFGGGLPSTTQMMAQMERRMAKMREEMNSMSLFGGREGRSLLSGDDMGTGFPSLSSDGMLSKGSGGGTGSNIMSSSTSRSSRFSSSTVANVPVY</sequence>
<reference evidence="2" key="1">
    <citation type="submission" date="2018-11" db="EMBL/GenBank/DDBJ databases">
        <authorList>
            <consortium name="Pathogen Informatics"/>
        </authorList>
    </citation>
    <scope>NUCLEOTIDE SEQUENCE</scope>
</reference>
<evidence type="ECO:0000313" key="2">
    <source>
        <dbReference type="EMBL" id="VEL32396.1"/>
    </source>
</evidence>
<accession>A0A3S5C396</accession>
<evidence type="ECO:0000256" key="1">
    <source>
        <dbReference type="SAM" id="MobiDB-lite"/>
    </source>
</evidence>
<feature type="region of interest" description="Disordered" evidence="1">
    <location>
        <begin position="50"/>
        <end position="110"/>
    </location>
</feature>
<name>A0A3S5C396_9PLAT</name>
<feature type="compositionally biased region" description="Low complexity" evidence="1">
    <location>
        <begin position="86"/>
        <end position="102"/>
    </location>
</feature>
<keyword evidence="3" id="KW-1185">Reference proteome</keyword>
<feature type="compositionally biased region" description="Low complexity" evidence="1">
    <location>
        <begin position="69"/>
        <end position="78"/>
    </location>
</feature>
<evidence type="ECO:0000313" key="3">
    <source>
        <dbReference type="Proteomes" id="UP000784294"/>
    </source>
</evidence>
<protein>
    <submittedName>
        <fullName evidence="2">Uncharacterized protein</fullName>
    </submittedName>
</protein>
<organism evidence="2 3">
    <name type="scientific">Protopolystoma xenopodis</name>
    <dbReference type="NCBI Taxonomy" id="117903"/>
    <lineage>
        <taxon>Eukaryota</taxon>
        <taxon>Metazoa</taxon>
        <taxon>Spiralia</taxon>
        <taxon>Lophotrochozoa</taxon>
        <taxon>Platyhelminthes</taxon>
        <taxon>Monogenea</taxon>
        <taxon>Polyopisthocotylea</taxon>
        <taxon>Polystomatidea</taxon>
        <taxon>Polystomatidae</taxon>
        <taxon>Protopolystoma</taxon>
    </lineage>
</organism>